<dbReference type="GeneID" id="54475910"/>
<sequence>MPLSNTFNLLLDRLKMTAPKPNVRVKTHEPIALNDGCVLSAMTWMPEDAATNPVPAILEYLPYRKKDQTAIRDALNHPYFAAHGYACVRVDMRGSGDSEGVLLGEYLQQEQDDGLEVLKWIAAQPWCTGSVGMIGISWGGFNGVMQSVYHPPELKAVISICSTADRYAGDIHYMGGCLLVDNFTWGASMFAIAPTPPDEADFGDGWRETWLKRLESGNTYVAEWHEHQHRDTFWRHASVNEDYSAVKVPTYLVGGWSDPYSNSIFDMMKNFSCPRKALVGPWGHLYPNFASPKPRIGFLQEALRWWDQHLKGKETGIMNEPAIRCWMQDTVPPQRHFEERPGHWVAESSWPSDNTEHRSMALAPGKLVSESDSSANKEHLSIRSPQTVGFAAGKWLIFGPYPEGPGDQRQDAIGSLVFDTDVYDQPLDILGAPVLQIRVSSDKKVASIAATLSEVLPDGAATRISYAVFNLSTRESDSAPEYLQPGKFYDVTINLNECCQRISAGSRLRVALSTTYFPIIWPAPEAPTLTIDCGKSSMTFPIRPKSPLDSELKTFLPVEQGSPLPTKSLRAPKQNNTLSTDYDTGVVTVRYDSDTGCYINLDTNWCYGAHEVVTCSIHPDDPLSARVEQTFRKEYGQGKPNLVIEGWLRMKASKTDFFITARMDAYEDEKNIFGKDYSFTIPRKFV</sequence>
<dbReference type="InterPro" id="IPR050585">
    <property type="entry name" value="Xaa-Pro_dipeptidyl-ppase/CocE"/>
</dbReference>
<proteinExistence type="predicted"/>
<dbReference type="NCBIfam" id="TIGR00976">
    <property type="entry name" value="CocE_NonD"/>
    <property type="match status" value="1"/>
</dbReference>
<dbReference type="InterPro" id="IPR000383">
    <property type="entry name" value="Xaa-Pro-like_dom"/>
</dbReference>
<dbReference type="GO" id="GO:0008239">
    <property type="term" value="F:dipeptidyl-peptidase activity"/>
    <property type="evidence" value="ECO:0007669"/>
    <property type="project" value="InterPro"/>
</dbReference>
<name>A0A6A6PHJ6_9PEZI</name>
<accession>A0A6A6PHJ6</accession>
<keyword evidence="4" id="KW-1185">Reference proteome</keyword>
<dbReference type="OrthoDB" id="416441at2759"/>
<dbReference type="SMART" id="SM00939">
    <property type="entry name" value="PepX_C"/>
    <property type="match status" value="1"/>
</dbReference>
<dbReference type="EMBL" id="MU001643">
    <property type="protein sequence ID" value="KAF2478747.1"/>
    <property type="molecule type" value="Genomic_DNA"/>
</dbReference>
<dbReference type="Gene3D" id="3.40.50.1820">
    <property type="entry name" value="alpha/beta hydrolase"/>
    <property type="match status" value="1"/>
</dbReference>
<reference evidence="3" key="1">
    <citation type="journal article" date="2020" name="Stud. Mycol.">
        <title>101 Dothideomycetes genomes: a test case for predicting lifestyles and emergence of pathogens.</title>
        <authorList>
            <person name="Haridas S."/>
            <person name="Albert R."/>
            <person name="Binder M."/>
            <person name="Bloem J."/>
            <person name="Labutti K."/>
            <person name="Salamov A."/>
            <person name="Andreopoulos B."/>
            <person name="Baker S."/>
            <person name="Barry K."/>
            <person name="Bills G."/>
            <person name="Bluhm B."/>
            <person name="Cannon C."/>
            <person name="Castanera R."/>
            <person name="Culley D."/>
            <person name="Daum C."/>
            <person name="Ezra D."/>
            <person name="Gonzalez J."/>
            <person name="Henrissat B."/>
            <person name="Kuo A."/>
            <person name="Liang C."/>
            <person name="Lipzen A."/>
            <person name="Lutzoni F."/>
            <person name="Magnuson J."/>
            <person name="Mondo S."/>
            <person name="Nolan M."/>
            <person name="Ohm R."/>
            <person name="Pangilinan J."/>
            <person name="Park H.-J."/>
            <person name="Ramirez L."/>
            <person name="Alfaro M."/>
            <person name="Sun H."/>
            <person name="Tritt A."/>
            <person name="Yoshinaga Y."/>
            <person name="Zwiers L.-H."/>
            <person name="Turgeon B."/>
            <person name="Goodwin S."/>
            <person name="Spatafora J."/>
            <person name="Crous P."/>
            <person name="Grigoriev I."/>
        </authorList>
    </citation>
    <scope>NUCLEOTIDE SEQUENCE</scope>
    <source>
        <strain evidence="3">CBS 113389</strain>
    </source>
</reference>
<dbReference type="InterPro" id="IPR013736">
    <property type="entry name" value="Xaa-Pro_dipept_C"/>
</dbReference>
<organism evidence="3 4">
    <name type="scientific">Neohortaea acidophila</name>
    <dbReference type="NCBI Taxonomy" id="245834"/>
    <lineage>
        <taxon>Eukaryota</taxon>
        <taxon>Fungi</taxon>
        <taxon>Dikarya</taxon>
        <taxon>Ascomycota</taxon>
        <taxon>Pezizomycotina</taxon>
        <taxon>Dothideomycetes</taxon>
        <taxon>Dothideomycetidae</taxon>
        <taxon>Mycosphaerellales</taxon>
        <taxon>Teratosphaeriaceae</taxon>
        <taxon>Neohortaea</taxon>
    </lineage>
</organism>
<dbReference type="SUPFAM" id="SSF53474">
    <property type="entry name" value="alpha/beta-Hydrolases"/>
    <property type="match status" value="1"/>
</dbReference>
<dbReference type="Gene3D" id="2.60.120.260">
    <property type="entry name" value="Galactose-binding domain-like"/>
    <property type="match status" value="1"/>
</dbReference>
<evidence type="ECO:0000313" key="4">
    <source>
        <dbReference type="Proteomes" id="UP000799767"/>
    </source>
</evidence>
<dbReference type="PANTHER" id="PTHR43056:SF10">
    <property type="entry name" value="COCE_NOND FAMILY, PUTATIVE (AFU_ORTHOLOGUE AFUA_7G00600)-RELATED"/>
    <property type="match status" value="1"/>
</dbReference>
<dbReference type="Gene3D" id="1.10.3020.10">
    <property type="entry name" value="alpha-amino acid ester hydrolase ( Helical cap domain)"/>
    <property type="match status" value="1"/>
</dbReference>
<dbReference type="AlphaFoldDB" id="A0A6A6PHJ6"/>
<dbReference type="InterPro" id="IPR008979">
    <property type="entry name" value="Galactose-bd-like_sf"/>
</dbReference>
<evidence type="ECO:0000313" key="3">
    <source>
        <dbReference type="EMBL" id="KAF2478747.1"/>
    </source>
</evidence>
<dbReference type="Pfam" id="PF08530">
    <property type="entry name" value="PepX_C"/>
    <property type="match status" value="1"/>
</dbReference>
<dbReference type="PANTHER" id="PTHR43056">
    <property type="entry name" value="PEPTIDASE S9 PROLYL OLIGOPEPTIDASE"/>
    <property type="match status" value="1"/>
</dbReference>
<dbReference type="RefSeq" id="XP_033585317.1">
    <property type="nucleotide sequence ID" value="XM_033734908.1"/>
</dbReference>
<dbReference type="Proteomes" id="UP000799767">
    <property type="component" value="Unassembled WGS sequence"/>
</dbReference>
<dbReference type="Pfam" id="PF02129">
    <property type="entry name" value="Peptidase_S15"/>
    <property type="match status" value="1"/>
</dbReference>
<dbReference type="SUPFAM" id="SSF49785">
    <property type="entry name" value="Galactose-binding domain-like"/>
    <property type="match status" value="1"/>
</dbReference>
<feature type="domain" description="Xaa-Pro dipeptidyl-peptidase C-terminal" evidence="2">
    <location>
        <begin position="303"/>
        <end position="557"/>
    </location>
</feature>
<evidence type="ECO:0000259" key="2">
    <source>
        <dbReference type="SMART" id="SM00939"/>
    </source>
</evidence>
<protein>
    <submittedName>
        <fullName evidence="3">Alpha/Beta hydrolase protein</fullName>
    </submittedName>
</protein>
<gene>
    <name evidence="3" type="ORF">BDY17DRAFT_305771</name>
</gene>
<keyword evidence="1 3" id="KW-0378">Hydrolase</keyword>
<dbReference type="InterPro" id="IPR029058">
    <property type="entry name" value="AB_hydrolase_fold"/>
</dbReference>
<evidence type="ECO:0000256" key="1">
    <source>
        <dbReference type="ARBA" id="ARBA00022801"/>
    </source>
</evidence>
<dbReference type="InterPro" id="IPR005674">
    <property type="entry name" value="CocE/Ser_esterase"/>
</dbReference>